<proteinExistence type="predicted"/>
<name>A0ABN7VZF5_GIGMA</name>
<comment type="caution">
    <text evidence="1">The sequence shown here is derived from an EMBL/GenBank/DDBJ whole genome shotgun (WGS) entry which is preliminary data.</text>
</comment>
<organism evidence="1 2">
    <name type="scientific">Gigaspora margarita</name>
    <dbReference type="NCBI Taxonomy" id="4874"/>
    <lineage>
        <taxon>Eukaryota</taxon>
        <taxon>Fungi</taxon>
        <taxon>Fungi incertae sedis</taxon>
        <taxon>Mucoromycota</taxon>
        <taxon>Glomeromycotina</taxon>
        <taxon>Glomeromycetes</taxon>
        <taxon>Diversisporales</taxon>
        <taxon>Gigasporaceae</taxon>
        <taxon>Gigaspora</taxon>
    </lineage>
</organism>
<feature type="non-terminal residue" evidence="1">
    <location>
        <position position="1"/>
    </location>
</feature>
<dbReference type="EMBL" id="CAJVQB010025985">
    <property type="protein sequence ID" value="CAG8807641.1"/>
    <property type="molecule type" value="Genomic_DNA"/>
</dbReference>
<keyword evidence="2" id="KW-1185">Reference proteome</keyword>
<evidence type="ECO:0000313" key="1">
    <source>
        <dbReference type="EMBL" id="CAG8807641.1"/>
    </source>
</evidence>
<gene>
    <name evidence="1" type="ORF">GMARGA_LOCUS24536</name>
</gene>
<dbReference type="Proteomes" id="UP000789901">
    <property type="component" value="Unassembled WGS sequence"/>
</dbReference>
<accession>A0ABN7VZF5</accession>
<reference evidence="1 2" key="1">
    <citation type="submission" date="2021-06" db="EMBL/GenBank/DDBJ databases">
        <authorList>
            <person name="Kallberg Y."/>
            <person name="Tangrot J."/>
            <person name="Rosling A."/>
        </authorList>
    </citation>
    <scope>NUCLEOTIDE SEQUENCE [LARGE SCALE GENOMIC DNA]</scope>
    <source>
        <strain evidence="1 2">120-4 pot B 10/14</strain>
    </source>
</reference>
<sequence>KEIDIPINGIIDDKHQNNKAIVLIEAPLNMVIKMDTMMESLLKMLKR</sequence>
<evidence type="ECO:0000313" key="2">
    <source>
        <dbReference type="Proteomes" id="UP000789901"/>
    </source>
</evidence>
<protein>
    <submittedName>
        <fullName evidence="1">38485_t:CDS:1</fullName>
    </submittedName>
</protein>